<comment type="caution">
    <text evidence="1">The sequence shown here is derived from an EMBL/GenBank/DDBJ whole genome shotgun (WGS) entry which is preliminary data.</text>
</comment>
<evidence type="ECO:0000313" key="2">
    <source>
        <dbReference type="Proteomes" id="UP001590951"/>
    </source>
</evidence>
<accession>A0ABR4B6J0</accession>
<gene>
    <name evidence="1" type="ORF">ABVK25_006131</name>
</gene>
<protein>
    <submittedName>
        <fullName evidence="1">Uncharacterized protein</fullName>
    </submittedName>
</protein>
<organism evidence="1 2">
    <name type="scientific">Lepraria finkii</name>
    <dbReference type="NCBI Taxonomy" id="1340010"/>
    <lineage>
        <taxon>Eukaryota</taxon>
        <taxon>Fungi</taxon>
        <taxon>Dikarya</taxon>
        <taxon>Ascomycota</taxon>
        <taxon>Pezizomycotina</taxon>
        <taxon>Lecanoromycetes</taxon>
        <taxon>OSLEUM clade</taxon>
        <taxon>Lecanoromycetidae</taxon>
        <taxon>Lecanorales</taxon>
        <taxon>Lecanorineae</taxon>
        <taxon>Stereocaulaceae</taxon>
        <taxon>Lepraria</taxon>
    </lineage>
</organism>
<dbReference type="EMBL" id="JBHFEH010000020">
    <property type="protein sequence ID" value="KAL2053480.1"/>
    <property type="molecule type" value="Genomic_DNA"/>
</dbReference>
<reference evidence="1 2" key="1">
    <citation type="submission" date="2024-09" db="EMBL/GenBank/DDBJ databases">
        <title>Rethinking Asexuality: The Enigmatic Case of Functional Sexual Genes in Lepraria (Stereocaulaceae).</title>
        <authorList>
            <person name="Doellman M."/>
            <person name="Sun Y."/>
            <person name="Barcenas-Pena A."/>
            <person name="Lumbsch H.T."/>
            <person name="Grewe F."/>
        </authorList>
    </citation>
    <scope>NUCLEOTIDE SEQUENCE [LARGE SCALE GENOMIC DNA]</scope>
    <source>
        <strain evidence="1 2">Grewe 0041</strain>
    </source>
</reference>
<keyword evidence="2" id="KW-1185">Reference proteome</keyword>
<sequence>MAASKALVTGLQQSPNVAKPIWPFGTSESRTFQTNQLDTALANMSSLLSDNINAGLAELMTNQSAFAAFASSGTFTGETRLSISDDVASLTTAL</sequence>
<evidence type="ECO:0000313" key="1">
    <source>
        <dbReference type="EMBL" id="KAL2053480.1"/>
    </source>
</evidence>
<dbReference type="Proteomes" id="UP001590951">
    <property type="component" value="Unassembled WGS sequence"/>
</dbReference>
<proteinExistence type="predicted"/>
<name>A0ABR4B6J0_9LECA</name>